<proteinExistence type="predicted"/>
<protein>
    <recommendedName>
        <fullName evidence="3">Alpha-galactosidase</fullName>
    </recommendedName>
</protein>
<dbReference type="Proteomes" id="UP001595699">
    <property type="component" value="Unassembled WGS sequence"/>
</dbReference>
<keyword evidence="2" id="KW-1185">Reference proteome</keyword>
<evidence type="ECO:0008006" key="3">
    <source>
        <dbReference type="Google" id="ProtNLM"/>
    </source>
</evidence>
<dbReference type="SUPFAM" id="SSF51445">
    <property type="entry name" value="(Trans)glycosidases"/>
    <property type="match status" value="1"/>
</dbReference>
<dbReference type="InterPro" id="IPR013785">
    <property type="entry name" value="Aldolase_TIM"/>
</dbReference>
<gene>
    <name evidence="1" type="ORF">ACFOUW_06435</name>
</gene>
<dbReference type="EMBL" id="JBHRZH010000005">
    <property type="protein sequence ID" value="MFC3760467.1"/>
    <property type="molecule type" value="Genomic_DNA"/>
</dbReference>
<dbReference type="Gene3D" id="3.20.20.70">
    <property type="entry name" value="Aldolase class I"/>
    <property type="match status" value="1"/>
</dbReference>
<accession>A0ABV7Y6L5</accession>
<sequence length="515" mass="56029">MLPVFDEPSEVLVAAEGWSELRPGADQVRLDVAADDSVTVFVRSSGPLSRVVLRWPFARPADAYVLGDAWERTYGEQAWRLVPPEVLPWYVLVHAQVVSRTIGIGVRVRPNAFCAWTVDDGFLSLHLNVRNGGSPVLLGDRELEAATIVHIAGEPDESPRLVHERLCAAMCLDPLPSRGPLVGANNWYYAYGENFGPSNVLNDARTVVELADGHPVRPYSVVDAGWSPGGSAPGGPWTAGIPGLFDDLAGLAASIAEVGAEPGIWFRPASLSYVSDPSLLRAGPQPVREQALDLSLPSVLDLVREDTARLVDWGYRFLKHDFSTFDVFARWGPSMGLELTDDGWSFADRSLTNAELLLRFYRTIREAAGSAVVLGCNVVGHLAAGLVDAQRTGDDTSGREWERTRKMGVNTLAFRLAQHGRFFTMDADCVPATPRTPWSLNRQFLDLVARSGTALFVSVDPAARTDEVDADLSAALRLALSGGDAGGIEPVDWLDTPTPRLWQSSEGSVRYDWSD</sequence>
<reference evidence="2" key="1">
    <citation type="journal article" date="2019" name="Int. J. Syst. Evol. Microbiol.">
        <title>The Global Catalogue of Microorganisms (GCM) 10K type strain sequencing project: providing services to taxonomists for standard genome sequencing and annotation.</title>
        <authorList>
            <consortium name="The Broad Institute Genomics Platform"/>
            <consortium name="The Broad Institute Genome Sequencing Center for Infectious Disease"/>
            <person name="Wu L."/>
            <person name="Ma J."/>
        </authorList>
    </citation>
    <scope>NUCLEOTIDE SEQUENCE [LARGE SCALE GENOMIC DNA]</scope>
    <source>
        <strain evidence="2">CGMCC 4.7241</strain>
    </source>
</reference>
<dbReference type="RefSeq" id="WP_205122489.1">
    <property type="nucleotide sequence ID" value="NZ_JAFBCM010000001.1"/>
</dbReference>
<dbReference type="InterPro" id="IPR017853">
    <property type="entry name" value="GH"/>
</dbReference>
<evidence type="ECO:0000313" key="1">
    <source>
        <dbReference type="EMBL" id="MFC3760467.1"/>
    </source>
</evidence>
<organism evidence="1 2">
    <name type="scientific">Tenggerimyces flavus</name>
    <dbReference type="NCBI Taxonomy" id="1708749"/>
    <lineage>
        <taxon>Bacteria</taxon>
        <taxon>Bacillati</taxon>
        <taxon>Actinomycetota</taxon>
        <taxon>Actinomycetes</taxon>
        <taxon>Propionibacteriales</taxon>
        <taxon>Nocardioidaceae</taxon>
        <taxon>Tenggerimyces</taxon>
    </lineage>
</organism>
<name>A0ABV7Y6L5_9ACTN</name>
<evidence type="ECO:0000313" key="2">
    <source>
        <dbReference type="Proteomes" id="UP001595699"/>
    </source>
</evidence>
<comment type="caution">
    <text evidence="1">The sequence shown here is derived from an EMBL/GenBank/DDBJ whole genome shotgun (WGS) entry which is preliminary data.</text>
</comment>